<dbReference type="GeneID" id="58787546"/>
<organism evidence="2 3">
    <name type="scientific">Saccharolobus islandicus (strain Y.N.15.51 / Yellowstone #2)</name>
    <name type="common">Sulfolobus islandicus</name>
    <dbReference type="NCBI Taxonomy" id="419942"/>
    <lineage>
        <taxon>Archaea</taxon>
        <taxon>Thermoproteota</taxon>
        <taxon>Thermoprotei</taxon>
        <taxon>Sulfolobales</taxon>
        <taxon>Sulfolobaceae</taxon>
        <taxon>Saccharolobus</taxon>
    </lineage>
</organism>
<dbReference type="AlphaFoldDB" id="C3NGL4"/>
<evidence type="ECO:0000313" key="2">
    <source>
        <dbReference type="EMBL" id="ACP48274.1"/>
    </source>
</evidence>
<reference evidence="2 3" key="1">
    <citation type="journal article" date="2009" name="Proc. Natl. Acad. Sci. U.S.A.">
        <title>Biogeography of the Sulfolobus islandicus pan-genome.</title>
        <authorList>
            <person name="Reno M.L."/>
            <person name="Held N.L."/>
            <person name="Fields C.J."/>
            <person name="Burke P.V."/>
            <person name="Whitaker R.J."/>
        </authorList>
    </citation>
    <scope>NUCLEOTIDE SEQUENCE [LARGE SCALE GENOMIC DNA]</scope>
    <source>
        <strain evidence="3">Y.N.15.51 / Yellowstone #2</strain>
    </source>
</reference>
<keyword evidence="1" id="KW-1133">Transmembrane helix</keyword>
<dbReference type="HOGENOM" id="CLU_3075109_0_0_2"/>
<gene>
    <name evidence="2" type="ordered locus">YN1551_1168</name>
</gene>
<dbReference type="RefSeq" id="WP_012717361.1">
    <property type="nucleotide sequence ID" value="NC_012623.1"/>
</dbReference>
<dbReference type="Proteomes" id="UP000006818">
    <property type="component" value="Chromosome"/>
</dbReference>
<evidence type="ECO:0000256" key="1">
    <source>
        <dbReference type="SAM" id="Phobius"/>
    </source>
</evidence>
<name>C3NGL4_SACI1</name>
<accession>C3NGL4</accession>
<feature type="transmembrane region" description="Helical" evidence="1">
    <location>
        <begin position="7"/>
        <end position="24"/>
    </location>
</feature>
<evidence type="ECO:0000313" key="3">
    <source>
        <dbReference type="Proteomes" id="UP000006818"/>
    </source>
</evidence>
<proteinExistence type="predicted"/>
<keyword evidence="1" id="KW-0812">Transmembrane</keyword>
<dbReference type="KEGG" id="sin:YN1551_1168"/>
<keyword evidence="1" id="KW-0472">Membrane</keyword>
<dbReference type="EMBL" id="CP001404">
    <property type="protein sequence ID" value="ACP48274.1"/>
    <property type="molecule type" value="Genomic_DNA"/>
</dbReference>
<protein>
    <submittedName>
        <fullName evidence="2">Uncharacterized protein</fullName>
    </submittedName>
</protein>
<feature type="transmembrane region" description="Helical" evidence="1">
    <location>
        <begin position="30"/>
        <end position="52"/>
    </location>
</feature>
<sequence>MILVEEILLIIGFLMLPYGLYEIIKSEADRAVKITLVGISIVLFAIETILVVKQ</sequence>